<comment type="caution">
    <text evidence="2">The sequence shown here is derived from an EMBL/GenBank/DDBJ whole genome shotgun (WGS) entry which is preliminary data.</text>
</comment>
<feature type="transmembrane region" description="Helical" evidence="1">
    <location>
        <begin position="60"/>
        <end position="77"/>
    </location>
</feature>
<dbReference type="AlphaFoldDB" id="A0A229ULK1"/>
<feature type="transmembrane region" description="Helical" evidence="1">
    <location>
        <begin position="113"/>
        <end position="131"/>
    </location>
</feature>
<evidence type="ECO:0008006" key="4">
    <source>
        <dbReference type="Google" id="ProtNLM"/>
    </source>
</evidence>
<dbReference type="OrthoDB" id="2628935at2"/>
<sequence length="138" mass="16262">MISGNLLHLFFSSQYMVWYFVPDNAAYPVHTELVYTFIIFPATVLLFLDRYPKSGKWKQLIYLAWWVLIYSACEWVLSETGRIVYDHDWSWAWSTIFDCMMFPMLLLHHRNPILAYGLSVLIVVALVYGFHVPMSTVL</sequence>
<gene>
    <name evidence="2" type="ORF">CF651_20930</name>
</gene>
<keyword evidence="1" id="KW-0472">Membrane</keyword>
<dbReference type="EMBL" id="NMQW01000033">
    <property type="protein sequence ID" value="OXM84253.1"/>
    <property type="molecule type" value="Genomic_DNA"/>
</dbReference>
<proteinExistence type="predicted"/>
<organism evidence="2 3">
    <name type="scientific">Paenibacillus rigui</name>
    <dbReference type="NCBI Taxonomy" id="554312"/>
    <lineage>
        <taxon>Bacteria</taxon>
        <taxon>Bacillati</taxon>
        <taxon>Bacillota</taxon>
        <taxon>Bacilli</taxon>
        <taxon>Bacillales</taxon>
        <taxon>Paenibacillaceae</taxon>
        <taxon>Paenibacillus</taxon>
    </lineage>
</organism>
<keyword evidence="1" id="KW-1133">Transmembrane helix</keyword>
<evidence type="ECO:0000313" key="3">
    <source>
        <dbReference type="Proteomes" id="UP000215509"/>
    </source>
</evidence>
<evidence type="ECO:0000256" key="1">
    <source>
        <dbReference type="SAM" id="Phobius"/>
    </source>
</evidence>
<reference evidence="2 3" key="1">
    <citation type="submission" date="2017-07" db="EMBL/GenBank/DDBJ databases">
        <title>Genome sequencing and assembly of Paenibacillus rigui.</title>
        <authorList>
            <person name="Mayilraj S."/>
        </authorList>
    </citation>
    <scope>NUCLEOTIDE SEQUENCE [LARGE SCALE GENOMIC DNA]</scope>
    <source>
        <strain evidence="2 3">JCM 16352</strain>
    </source>
</reference>
<dbReference type="Proteomes" id="UP000215509">
    <property type="component" value="Unassembled WGS sequence"/>
</dbReference>
<feature type="transmembrane region" description="Helical" evidence="1">
    <location>
        <begin position="25"/>
        <end position="48"/>
    </location>
</feature>
<protein>
    <recommendedName>
        <fullName evidence="4">Acyltransferase 3 domain-containing protein</fullName>
    </recommendedName>
</protein>
<keyword evidence="1" id="KW-0812">Transmembrane</keyword>
<keyword evidence="3" id="KW-1185">Reference proteome</keyword>
<feature type="transmembrane region" description="Helical" evidence="1">
    <location>
        <begin position="89"/>
        <end position="106"/>
    </location>
</feature>
<evidence type="ECO:0000313" key="2">
    <source>
        <dbReference type="EMBL" id="OXM84253.1"/>
    </source>
</evidence>
<dbReference type="NCBIfam" id="NF041644">
    <property type="entry name" value="CBO0543_fam"/>
    <property type="match status" value="1"/>
</dbReference>
<name>A0A229ULK1_9BACL</name>
<accession>A0A229ULK1</accession>
<dbReference type="InterPro" id="IPR048147">
    <property type="entry name" value="CBO0543-like"/>
</dbReference>